<accession>A0A086JLV8</accession>
<dbReference type="AlphaFoldDB" id="A0A086JLV8"/>
<feature type="region of interest" description="Disordered" evidence="1">
    <location>
        <begin position="281"/>
        <end position="321"/>
    </location>
</feature>
<feature type="compositionally biased region" description="Basic and acidic residues" evidence="1">
    <location>
        <begin position="293"/>
        <end position="303"/>
    </location>
</feature>
<dbReference type="PROSITE" id="PS51186">
    <property type="entry name" value="GNAT"/>
    <property type="match status" value="1"/>
</dbReference>
<dbReference type="Pfam" id="PF00583">
    <property type="entry name" value="Acetyltransf_1"/>
    <property type="match status" value="1"/>
</dbReference>
<dbReference type="EMBL" id="AHZU02001359">
    <property type="protein sequence ID" value="KFG33126.1"/>
    <property type="molecule type" value="Genomic_DNA"/>
</dbReference>
<keyword evidence="3" id="KW-0808">Transferase</keyword>
<dbReference type="Gene3D" id="3.40.630.30">
    <property type="match status" value="1"/>
</dbReference>
<name>A0A086JLV8_TOXGO</name>
<dbReference type="Proteomes" id="UP000028837">
    <property type="component" value="Unassembled WGS sequence"/>
</dbReference>
<organism evidence="3 4">
    <name type="scientific">Toxoplasma gondii GAB2-2007-GAL-DOM2</name>
    <dbReference type="NCBI Taxonomy" id="1130820"/>
    <lineage>
        <taxon>Eukaryota</taxon>
        <taxon>Sar</taxon>
        <taxon>Alveolata</taxon>
        <taxon>Apicomplexa</taxon>
        <taxon>Conoidasida</taxon>
        <taxon>Coccidia</taxon>
        <taxon>Eucoccidiorida</taxon>
        <taxon>Eimeriorina</taxon>
        <taxon>Sarcocystidae</taxon>
        <taxon>Toxoplasma</taxon>
    </lineage>
</organism>
<dbReference type="SUPFAM" id="SSF55729">
    <property type="entry name" value="Acyl-CoA N-acyltransferases (Nat)"/>
    <property type="match status" value="1"/>
</dbReference>
<dbReference type="InterPro" id="IPR000182">
    <property type="entry name" value="GNAT_dom"/>
</dbReference>
<feature type="compositionally biased region" description="Basic and acidic residues" evidence="1">
    <location>
        <begin position="311"/>
        <end position="321"/>
    </location>
</feature>
<dbReference type="OrthoDB" id="10039976at2759"/>
<proteinExistence type="predicted"/>
<feature type="domain" description="N-acetyltransferase" evidence="2">
    <location>
        <begin position="364"/>
        <end position="516"/>
    </location>
</feature>
<dbReference type="InterPro" id="IPR016181">
    <property type="entry name" value="Acyl_CoA_acyltransferase"/>
</dbReference>
<evidence type="ECO:0000313" key="3">
    <source>
        <dbReference type="EMBL" id="KFG33126.1"/>
    </source>
</evidence>
<protein>
    <submittedName>
        <fullName evidence="3">Acetyltransferase, GNAT family protein</fullName>
    </submittedName>
</protein>
<evidence type="ECO:0000259" key="2">
    <source>
        <dbReference type="PROSITE" id="PS51186"/>
    </source>
</evidence>
<evidence type="ECO:0000313" key="4">
    <source>
        <dbReference type="Proteomes" id="UP000028837"/>
    </source>
</evidence>
<comment type="caution">
    <text evidence="3">The sequence shown here is derived from an EMBL/GenBank/DDBJ whole genome shotgun (WGS) entry which is preliminary data.</text>
</comment>
<dbReference type="GO" id="GO:0016747">
    <property type="term" value="F:acyltransferase activity, transferring groups other than amino-acyl groups"/>
    <property type="evidence" value="ECO:0007669"/>
    <property type="project" value="InterPro"/>
</dbReference>
<dbReference type="CDD" id="cd04301">
    <property type="entry name" value="NAT_SF"/>
    <property type="match status" value="1"/>
</dbReference>
<reference evidence="3 4" key="1">
    <citation type="submission" date="2014-02" db="EMBL/GenBank/DDBJ databases">
        <authorList>
            <person name="Sibley D."/>
            <person name="Venepally P."/>
            <person name="Karamycheva S."/>
            <person name="Hadjithomas M."/>
            <person name="Khan A."/>
            <person name="Brunk B."/>
            <person name="Roos D."/>
            <person name="Caler E."/>
            <person name="Lorenzi H."/>
        </authorList>
    </citation>
    <scope>NUCLEOTIDE SEQUENCE [LARGE SCALE GENOMIC DNA]</scope>
    <source>
        <strain evidence="3 4">GAB2-2007-GAL-DOM2</strain>
    </source>
</reference>
<evidence type="ECO:0000256" key="1">
    <source>
        <dbReference type="SAM" id="MobiDB-lite"/>
    </source>
</evidence>
<gene>
    <name evidence="3" type="ORF">TGDOM2_243600</name>
</gene>
<dbReference type="VEuPathDB" id="ToxoDB:TGDOM2_243600"/>
<sequence length="516" mass="55530">MSTCACSCACCKQRDPAAGGARACCASEKKCECPCRCCQNGDKATRIGGACDVTRIEEETLVAPSEDPVNKVTRERVIIEGDDGKVTSTETECRTMFASSPAEPVVTSDVTITSGEGESKKSFGKCNCVCCSDASCACTCPCCQGKTPTGRCCRKSEGQTESGDKPSLAGCKKCLCCAGTDGACKCPCPCCAICSCSCACCKDKKKCSCCSGEQGRCSCSCACCTKKECHCCKCCATACACDCGCCRTSADKTSACECDCACCGRKTGGEDTGACSRCPSKKCSAQKGAPIGDGERGREERLGTARHRERKANNERSDSETQEAWCHREKMCTTEGDETDSRPHFSSVPSDFVKILTCKNGEKVIMRRMKVTDYAAVRALLPSVSRCPDTLSEAKVASILSLPVFFAWCCFSVKNAEIDCRNEREVEGDLLGYCEVILQPHLGRKPDGRLERVVVSEQFRGRGLATKLCEAVIQEVRDRDLCGRLDLTVEKPEARHIYEDKLGFQAIDTTVLRLQF</sequence>